<dbReference type="Proteomes" id="UP000631576">
    <property type="component" value="Unassembled WGS sequence"/>
</dbReference>
<name>A0ABR7G8X0_9FIRM</name>
<protein>
    <submittedName>
        <fullName evidence="2">NusG domain II-containing protein</fullName>
    </submittedName>
</protein>
<evidence type="ECO:0000313" key="2">
    <source>
        <dbReference type="EMBL" id="MBC5683191.1"/>
    </source>
</evidence>
<accession>A0ABR7G8X0</accession>
<dbReference type="CDD" id="cd09911">
    <property type="entry name" value="Lin0431_like"/>
    <property type="match status" value="1"/>
</dbReference>
<dbReference type="Pfam" id="PF07009">
    <property type="entry name" value="NusG_II"/>
    <property type="match status" value="1"/>
</dbReference>
<evidence type="ECO:0000256" key="1">
    <source>
        <dbReference type="SAM" id="Phobius"/>
    </source>
</evidence>
<sequence>MKKKDWILITVILAIAGIFFVLHITSGRTIQGKAEVYVAGKIYGTYDLSKEQKIVIQDSNVLMIKDGRAQMESADCPDQICVRQKAISKEGESIICLPNKVVVSIVDGEEKELDAVTN</sequence>
<feature type="transmembrane region" description="Helical" evidence="1">
    <location>
        <begin position="6"/>
        <end position="24"/>
    </location>
</feature>
<dbReference type="EMBL" id="JACOPE010000001">
    <property type="protein sequence ID" value="MBC5683191.1"/>
    <property type="molecule type" value="Genomic_DNA"/>
</dbReference>
<keyword evidence="1" id="KW-0472">Membrane</keyword>
<dbReference type="Gene3D" id="2.60.320.10">
    <property type="entry name" value="N-utilization substance G protein NusG, insert domain"/>
    <property type="match status" value="1"/>
</dbReference>
<proteinExistence type="predicted"/>
<comment type="caution">
    <text evidence="2">The sequence shown here is derived from an EMBL/GenBank/DDBJ whole genome shotgun (WGS) entry which is preliminary data.</text>
</comment>
<keyword evidence="1" id="KW-1133">Transmembrane helix</keyword>
<reference evidence="2 3" key="1">
    <citation type="submission" date="2020-08" db="EMBL/GenBank/DDBJ databases">
        <title>Genome public.</title>
        <authorList>
            <person name="Liu C."/>
            <person name="Sun Q."/>
        </authorList>
    </citation>
    <scope>NUCLEOTIDE SEQUENCE [LARGE SCALE GENOMIC DNA]</scope>
    <source>
        <strain evidence="2 3">NSJ-13</strain>
    </source>
</reference>
<keyword evidence="1" id="KW-0812">Transmembrane</keyword>
<dbReference type="RefSeq" id="WP_186864871.1">
    <property type="nucleotide sequence ID" value="NZ_JACOPE010000001.1"/>
</dbReference>
<gene>
    <name evidence="2" type="ORF">H8S40_06355</name>
</gene>
<keyword evidence="3" id="KW-1185">Reference proteome</keyword>
<dbReference type="InterPro" id="IPR038690">
    <property type="entry name" value="NusG_2_sf"/>
</dbReference>
<organism evidence="2 3">
    <name type="scientific">Ruminococcus hominis</name>
    <dbReference type="NCBI Taxonomy" id="2763065"/>
    <lineage>
        <taxon>Bacteria</taxon>
        <taxon>Bacillati</taxon>
        <taxon>Bacillota</taxon>
        <taxon>Clostridia</taxon>
        <taxon>Eubacteriales</taxon>
        <taxon>Oscillospiraceae</taxon>
        <taxon>Ruminococcus</taxon>
    </lineage>
</organism>
<evidence type="ECO:0000313" key="3">
    <source>
        <dbReference type="Proteomes" id="UP000631576"/>
    </source>
</evidence>